<dbReference type="GO" id="GO:0004803">
    <property type="term" value="F:transposase activity"/>
    <property type="evidence" value="ECO:0007669"/>
    <property type="project" value="InterPro"/>
</dbReference>
<evidence type="ECO:0000259" key="1">
    <source>
        <dbReference type="Pfam" id="PF01609"/>
    </source>
</evidence>
<protein>
    <recommendedName>
        <fullName evidence="1">Transposase IS4-like domain-containing protein</fullName>
    </recommendedName>
</protein>
<dbReference type="Pfam" id="PF01609">
    <property type="entry name" value="DDE_Tnp_1"/>
    <property type="match status" value="1"/>
</dbReference>
<dbReference type="GO" id="GO:0006313">
    <property type="term" value="P:DNA transposition"/>
    <property type="evidence" value="ECO:0007669"/>
    <property type="project" value="InterPro"/>
</dbReference>
<name>A0A0F9B8B3_9ZZZZ</name>
<sequence>PFRNSKLGFKEEGLIILSKIQKPQKGEAYYLKILKAKKINVDATCLSKIFTKWKVKDFKSKFKGDIERLMEPEPVGALEQIPLEEVKEISSSRLDRGFIPLIEDLEHKAIPLANPGVFLFLPYLDRLKLFEKAASLFNADPHQGYSWFSSLLLNLGRILEGLSSVSKTCRTHELSIPLMAGLVKMPCKDSLLNGLAIINDTELLRLRRYLTEATFEQGLTTGKRIAFDFHMRDFTSDDVELKNIGKGPSPKRKICFPGFRPHIAWDVATGVPITLEFRNGRARATSTIKRFIRELLLHALGDQAVEHVYLDSEYTSEAVWKFIVDAQEGLGAELTMCIKQNKKVKAYIDSFLKTNPTWLFYDEDHTYTEQSFEIPIHQTDQILRCVVKRKESTGRLRCFGSTLEGLNSKGILEEYGYRWIIENGIKDLIANYFFDNIPGIDPHRINIHYFVVTLARILYEMLCRDYTEAWNPDKTKKTIGTLRPEFLTGCNAILSRVKNELVLKWQ</sequence>
<dbReference type="EMBL" id="LAZR01038967">
    <property type="protein sequence ID" value="KKL18184.1"/>
    <property type="molecule type" value="Genomic_DNA"/>
</dbReference>
<feature type="domain" description="Transposase IS4-like" evidence="1">
    <location>
        <begin position="253"/>
        <end position="457"/>
    </location>
</feature>
<feature type="non-terminal residue" evidence="2">
    <location>
        <position position="506"/>
    </location>
</feature>
<accession>A0A0F9B8B3</accession>
<dbReference type="InterPro" id="IPR002559">
    <property type="entry name" value="Transposase_11"/>
</dbReference>
<comment type="caution">
    <text evidence="2">The sequence shown here is derived from an EMBL/GenBank/DDBJ whole genome shotgun (WGS) entry which is preliminary data.</text>
</comment>
<gene>
    <name evidence="2" type="ORF">LCGC14_2478060</name>
</gene>
<organism evidence="2">
    <name type="scientific">marine sediment metagenome</name>
    <dbReference type="NCBI Taxonomy" id="412755"/>
    <lineage>
        <taxon>unclassified sequences</taxon>
        <taxon>metagenomes</taxon>
        <taxon>ecological metagenomes</taxon>
    </lineage>
</organism>
<proteinExistence type="predicted"/>
<reference evidence="2" key="1">
    <citation type="journal article" date="2015" name="Nature">
        <title>Complex archaea that bridge the gap between prokaryotes and eukaryotes.</title>
        <authorList>
            <person name="Spang A."/>
            <person name="Saw J.H."/>
            <person name="Jorgensen S.L."/>
            <person name="Zaremba-Niedzwiedzka K."/>
            <person name="Martijn J."/>
            <person name="Lind A.E."/>
            <person name="van Eijk R."/>
            <person name="Schleper C."/>
            <person name="Guy L."/>
            <person name="Ettema T.J."/>
        </authorList>
    </citation>
    <scope>NUCLEOTIDE SEQUENCE</scope>
</reference>
<dbReference type="AlphaFoldDB" id="A0A0F9B8B3"/>
<feature type="non-terminal residue" evidence="2">
    <location>
        <position position="1"/>
    </location>
</feature>
<dbReference type="GO" id="GO:0003677">
    <property type="term" value="F:DNA binding"/>
    <property type="evidence" value="ECO:0007669"/>
    <property type="project" value="InterPro"/>
</dbReference>
<evidence type="ECO:0000313" key="2">
    <source>
        <dbReference type="EMBL" id="KKL18184.1"/>
    </source>
</evidence>